<dbReference type="InterPro" id="IPR051677">
    <property type="entry name" value="AfsR-DnrI-RedD_regulator"/>
</dbReference>
<evidence type="ECO:0000256" key="4">
    <source>
        <dbReference type="ARBA" id="ARBA00023163"/>
    </source>
</evidence>
<dbReference type="SUPFAM" id="SSF48452">
    <property type="entry name" value="TPR-like"/>
    <property type="match status" value="1"/>
</dbReference>
<dbReference type="InterPro" id="IPR005158">
    <property type="entry name" value="BTAD"/>
</dbReference>
<dbReference type="Pfam" id="PF03704">
    <property type="entry name" value="BTAD"/>
    <property type="match status" value="1"/>
</dbReference>
<dbReference type="PANTHER" id="PTHR35807:SF1">
    <property type="entry name" value="TRANSCRIPTIONAL REGULATOR REDD"/>
    <property type="match status" value="1"/>
</dbReference>
<evidence type="ECO:0000259" key="7">
    <source>
        <dbReference type="PROSITE" id="PS51755"/>
    </source>
</evidence>
<feature type="domain" description="OmpR/PhoB-type" evidence="7">
    <location>
        <begin position="1"/>
        <end position="97"/>
    </location>
</feature>
<feature type="DNA-binding region" description="OmpR/PhoB-type" evidence="5">
    <location>
        <begin position="1"/>
        <end position="97"/>
    </location>
</feature>
<dbReference type="SMART" id="SM00382">
    <property type="entry name" value="AAA"/>
    <property type="match status" value="1"/>
</dbReference>
<evidence type="ECO:0000256" key="3">
    <source>
        <dbReference type="ARBA" id="ARBA00023125"/>
    </source>
</evidence>
<name>A0ABW1CTW3_9ACTN</name>
<dbReference type="InterPro" id="IPR041664">
    <property type="entry name" value="AAA_16"/>
</dbReference>
<dbReference type="InterPro" id="IPR011990">
    <property type="entry name" value="TPR-like_helical_dom_sf"/>
</dbReference>
<dbReference type="Gene3D" id="3.40.50.300">
    <property type="entry name" value="P-loop containing nucleotide triphosphate hydrolases"/>
    <property type="match status" value="1"/>
</dbReference>
<dbReference type="InterPro" id="IPR003593">
    <property type="entry name" value="AAA+_ATPase"/>
</dbReference>
<dbReference type="InterPro" id="IPR016032">
    <property type="entry name" value="Sig_transdc_resp-reg_C-effctor"/>
</dbReference>
<protein>
    <submittedName>
        <fullName evidence="8">BTAD domain-containing putative transcriptional regulator</fullName>
    </submittedName>
</protein>
<dbReference type="InterPro" id="IPR001867">
    <property type="entry name" value="OmpR/PhoB-type_DNA-bd"/>
</dbReference>
<dbReference type="Gene3D" id="1.10.10.10">
    <property type="entry name" value="Winged helix-like DNA-binding domain superfamily/Winged helix DNA-binding domain"/>
    <property type="match status" value="1"/>
</dbReference>
<reference evidence="9" key="1">
    <citation type="journal article" date="2019" name="Int. J. Syst. Evol. Microbiol.">
        <title>The Global Catalogue of Microorganisms (GCM) 10K type strain sequencing project: providing services to taxonomists for standard genome sequencing and annotation.</title>
        <authorList>
            <consortium name="The Broad Institute Genomics Platform"/>
            <consortium name="The Broad Institute Genome Sequencing Center for Infectious Disease"/>
            <person name="Wu L."/>
            <person name="Ma J."/>
        </authorList>
    </citation>
    <scope>NUCLEOTIDE SEQUENCE [LARGE SCALE GENOMIC DNA]</scope>
    <source>
        <strain evidence="9">CCUG 53903</strain>
    </source>
</reference>
<dbReference type="SMART" id="SM00862">
    <property type="entry name" value="Trans_reg_C"/>
    <property type="match status" value="1"/>
</dbReference>
<keyword evidence="2" id="KW-0805">Transcription regulation</keyword>
<dbReference type="SUPFAM" id="SSF52540">
    <property type="entry name" value="P-loop containing nucleoside triphosphate hydrolases"/>
    <property type="match status" value="1"/>
</dbReference>
<dbReference type="CDD" id="cd15831">
    <property type="entry name" value="BTAD"/>
    <property type="match status" value="1"/>
</dbReference>
<evidence type="ECO:0000256" key="1">
    <source>
        <dbReference type="ARBA" id="ARBA00005820"/>
    </source>
</evidence>
<feature type="region of interest" description="Disordered" evidence="6">
    <location>
        <begin position="250"/>
        <end position="285"/>
    </location>
</feature>
<sequence length="1169" mass="124279">MVNFGVLGSLTAADERGPIQLKGPRHRAVLARLLVARGRVVPVSWLIGDLWEEPGEGALGAVQTFVGALRKALEPSRPPRTPSRLLITSPPGYALRADPGTVDAWRFESALASSAHLPAEEARVLLDEALGLWRGPAYAEFADHDWARGEASRLDELRLLAVERRASALLGSGLAAESVPDLEAHVFAHPLREDGWRLLALALYRAGRQGDALATLRRAREVLAAELGLDPGSALRRLESDILTHAPHLTAPAEQLPDHRPTPHLAEGDDGASAATRPAEPGERPFVGRVGELAELEGVAADVASAGRSRLVLVSGVAGAGKTALARTLARRLEAGGWAIAWGASPELQGAPAAWPWTQMREQLAAAGRPITAPDGTDAWATGDAPTLGGADGGDALGGRFRRHRVIAAQLAAVAAQGPVLLVFDDLHWADEETLGLLTTPAAGLGPVLVVGTYRSTEISTGLAEALGRAARVEPARVYLGGLTQPQVRELVQAVGGREISADEARTIHVRSAGNPFFVRELIRVWESEGEAGLHTVPAGVRDVIRHRLAALPDAARTHLRQAAVIGQEVDLDVLIPLAGDEEQVLDSVESALLAGFLVERDADRLRFAHALVHETLYDDVTRSRRARWHARVAELVERARPGDVETIAHHYVRAEGRADATRTAHYTRAAAERAERRSAPHEAARLWRETIAALDRAKATASPHAAGSPPATDASARVEAVMGLVRALAVTGGLRESRECRAEAVGAAEALGDPVLTASVIGSFDVPAIWTTNDDPALSARLVAAAERTLAALPPGHDPERARLLITIAMERRADAGGRGAEAAREAEVIARRLDDRTLLAYALNGRYMQTFHRAGLARQRAAIGEELLGLAAAQGRGPAPHRRDGLVTFEVLGHLILIQARAALADLEAADRHAAAADRLADRYDLPLVGVFTTWYAALRRAVTGESGARAAYRTAAARLSGTGMPGVEDGILPLALLCLEVADTRWEPPGKDRDPADMACDPTPVAGSARAGWGPYERWARPLALLAQGRREEASAAAQAIPDSPRDLLFEARTCLHAMVAIETADRPAMERLYDRLLPAEDELAGAGSGLLTLGPVARHLGRLATALGRHREAEGHFRQAAALTARARAVKAATDRPPPKPAQTATDQPRPKPAQTAADRPPPVH</sequence>
<evidence type="ECO:0000256" key="5">
    <source>
        <dbReference type="PROSITE-ProRule" id="PRU01091"/>
    </source>
</evidence>
<keyword evidence="4" id="KW-0804">Transcription</keyword>
<evidence type="ECO:0000256" key="6">
    <source>
        <dbReference type="SAM" id="MobiDB-lite"/>
    </source>
</evidence>
<dbReference type="SUPFAM" id="SSF46894">
    <property type="entry name" value="C-terminal effector domain of the bipartite response regulators"/>
    <property type="match status" value="1"/>
</dbReference>
<evidence type="ECO:0000313" key="8">
    <source>
        <dbReference type="EMBL" id="MFC5828130.1"/>
    </source>
</evidence>
<dbReference type="InterPro" id="IPR036388">
    <property type="entry name" value="WH-like_DNA-bd_sf"/>
</dbReference>
<dbReference type="Gene3D" id="1.25.40.10">
    <property type="entry name" value="Tetratricopeptide repeat domain"/>
    <property type="match status" value="1"/>
</dbReference>
<feature type="region of interest" description="Disordered" evidence="6">
    <location>
        <begin position="1129"/>
        <end position="1169"/>
    </location>
</feature>
<dbReference type="PANTHER" id="PTHR35807">
    <property type="entry name" value="TRANSCRIPTIONAL REGULATOR REDD-RELATED"/>
    <property type="match status" value="1"/>
</dbReference>
<dbReference type="Proteomes" id="UP001596058">
    <property type="component" value="Unassembled WGS sequence"/>
</dbReference>
<proteinExistence type="inferred from homology"/>
<dbReference type="RefSeq" id="WP_379517635.1">
    <property type="nucleotide sequence ID" value="NZ_JBHSPA010000035.1"/>
</dbReference>
<keyword evidence="3 5" id="KW-0238">DNA-binding</keyword>
<dbReference type="SMART" id="SM01043">
    <property type="entry name" value="BTAD"/>
    <property type="match status" value="1"/>
</dbReference>
<dbReference type="EMBL" id="JBHSPA010000035">
    <property type="protein sequence ID" value="MFC5828130.1"/>
    <property type="molecule type" value="Genomic_DNA"/>
</dbReference>
<dbReference type="InterPro" id="IPR027417">
    <property type="entry name" value="P-loop_NTPase"/>
</dbReference>
<gene>
    <name evidence="8" type="ORF">ACFPZ3_30055</name>
</gene>
<comment type="caution">
    <text evidence="8">The sequence shown here is derived from an EMBL/GenBank/DDBJ whole genome shotgun (WGS) entry which is preliminary data.</text>
</comment>
<comment type="similarity">
    <text evidence="1">Belongs to the AfsR/DnrI/RedD regulatory family.</text>
</comment>
<accession>A0ABW1CTW3</accession>
<evidence type="ECO:0000313" key="9">
    <source>
        <dbReference type="Proteomes" id="UP001596058"/>
    </source>
</evidence>
<dbReference type="PROSITE" id="PS51755">
    <property type="entry name" value="OMPR_PHOB"/>
    <property type="match status" value="1"/>
</dbReference>
<evidence type="ECO:0000256" key="2">
    <source>
        <dbReference type="ARBA" id="ARBA00023015"/>
    </source>
</evidence>
<dbReference type="Pfam" id="PF13191">
    <property type="entry name" value="AAA_16"/>
    <property type="match status" value="1"/>
</dbReference>
<organism evidence="8 9">
    <name type="scientific">Nonomuraea insulae</name>
    <dbReference type="NCBI Taxonomy" id="1616787"/>
    <lineage>
        <taxon>Bacteria</taxon>
        <taxon>Bacillati</taxon>
        <taxon>Actinomycetota</taxon>
        <taxon>Actinomycetes</taxon>
        <taxon>Streptosporangiales</taxon>
        <taxon>Streptosporangiaceae</taxon>
        <taxon>Nonomuraea</taxon>
    </lineage>
</organism>
<keyword evidence="9" id="KW-1185">Reference proteome</keyword>